<keyword evidence="7" id="KW-0804">Transcription</keyword>
<comment type="subunit">
    <text evidence="2">Homotrimer.</text>
</comment>
<dbReference type="FunFam" id="1.10.10.10:FF:000037">
    <property type="entry name" value="Heat stress transcription factor B-4"/>
    <property type="match status" value="1"/>
</dbReference>
<dbReference type="GO" id="GO:0043565">
    <property type="term" value="F:sequence-specific DNA binding"/>
    <property type="evidence" value="ECO:0007669"/>
    <property type="project" value="InterPro"/>
</dbReference>
<feature type="domain" description="HSF-type DNA-binding" evidence="11">
    <location>
        <begin position="1"/>
        <end position="87"/>
    </location>
</feature>
<evidence type="ECO:0000256" key="6">
    <source>
        <dbReference type="ARBA" id="ARBA00023125"/>
    </source>
</evidence>
<feature type="non-terminal residue" evidence="12">
    <location>
        <position position="166"/>
    </location>
</feature>
<dbReference type="SUPFAM" id="SSF46785">
    <property type="entry name" value="Winged helix' DNA-binding domain"/>
    <property type="match status" value="1"/>
</dbReference>
<dbReference type="RefSeq" id="XP_001422409.1">
    <property type="nucleotide sequence ID" value="XM_001422372.1"/>
</dbReference>
<name>A4SAB8_OSTLU</name>
<sequence>KTWNLVSDEHSNDTIAWNENGRTFTVWKPDVLESEYLPKTFKHSNFASFVRQLNNYGFRKCHSDRYEFGVEGFERGKPELLTTLKRHDAPRTKKTGAGATGKKTGGGASARGLASEVEQLKRDRLLLLKEVMRLRETQSSQRDEVAALTNRLAVTESFQTQMRHFV</sequence>
<proteinExistence type="inferred from homology"/>
<dbReference type="GeneID" id="5006416"/>
<feature type="non-terminal residue" evidence="12">
    <location>
        <position position="1"/>
    </location>
</feature>
<evidence type="ECO:0000256" key="10">
    <source>
        <dbReference type="SAM" id="MobiDB-lite"/>
    </source>
</evidence>
<dbReference type="Proteomes" id="UP000001568">
    <property type="component" value="Chromosome 19"/>
</dbReference>
<evidence type="ECO:0000256" key="9">
    <source>
        <dbReference type="RuleBase" id="RU004020"/>
    </source>
</evidence>
<gene>
    <name evidence="12" type="ORF">OSTLU_8561</name>
</gene>
<evidence type="ECO:0000256" key="4">
    <source>
        <dbReference type="ARBA" id="ARBA00023015"/>
    </source>
</evidence>
<reference evidence="12 13" key="1">
    <citation type="journal article" date="2007" name="Proc. Natl. Acad. Sci. U.S.A.">
        <title>The tiny eukaryote Ostreococcus provides genomic insights into the paradox of plankton speciation.</title>
        <authorList>
            <person name="Palenik B."/>
            <person name="Grimwood J."/>
            <person name="Aerts A."/>
            <person name="Rouze P."/>
            <person name="Salamov A."/>
            <person name="Putnam N."/>
            <person name="Dupont C."/>
            <person name="Jorgensen R."/>
            <person name="Derelle E."/>
            <person name="Rombauts S."/>
            <person name="Zhou K."/>
            <person name="Otillar R."/>
            <person name="Merchant S.S."/>
            <person name="Podell S."/>
            <person name="Gaasterland T."/>
            <person name="Napoli C."/>
            <person name="Gendler K."/>
            <person name="Manuell A."/>
            <person name="Tai V."/>
            <person name="Vallon O."/>
            <person name="Piganeau G."/>
            <person name="Jancek S."/>
            <person name="Heijde M."/>
            <person name="Jabbari K."/>
            <person name="Bowler C."/>
            <person name="Lohr M."/>
            <person name="Robbens S."/>
            <person name="Werner G."/>
            <person name="Dubchak I."/>
            <person name="Pazour G.J."/>
            <person name="Ren Q."/>
            <person name="Paulsen I."/>
            <person name="Delwiche C."/>
            <person name="Schmutz J."/>
            <person name="Rokhsar D."/>
            <person name="Van de Peer Y."/>
            <person name="Moreau H."/>
            <person name="Grigoriev I.V."/>
        </authorList>
    </citation>
    <scope>NUCLEOTIDE SEQUENCE [LARGE SCALE GENOMIC DNA]</scope>
    <source>
        <strain evidence="12 13">CCE9901</strain>
    </source>
</reference>
<dbReference type="InterPro" id="IPR036388">
    <property type="entry name" value="WH-like_DNA-bd_sf"/>
</dbReference>
<keyword evidence="8" id="KW-0539">Nucleus</keyword>
<dbReference type="PANTHER" id="PTHR10015">
    <property type="entry name" value="HEAT SHOCK TRANSCRIPTION FACTOR"/>
    <property type="match status" value="1"/>
</dbReference>
<evidence type="ECO:0000256" key="5">
    <source>
        <dbReference type="ARBA" id="ARBA00023016"/>
    </source>
</evidence>
<dbReference type="InterPro" id="IPR036390">
    <property type="entry name" value="WH_DNA-bd_sf"/>
</dbReference>
<keyword evidence="13" id="KW-1185">Reference proteome</keyword>
<dbReference type="PRINTS" id="PR00056">
    <property type="entry name" value="HSFDOMAIN"/>
</dbReference>
<protein>
    <recommendedName>
        <fullName evidence="11">HSF-type DNA-binding domain-containing protein</fullName>
    </recommendedName>
</protein>
<dbReference type="HOGENOM" id="CLU_030308_8_4_1"/>
<dbReference type="AlphaFoldDB" id="A4SAB8"/>
<dbReference type="STRING" id="436017.A4SAB8"/>
<dbReference type="OrthoDB" id="60033at2759"/>
<organism evidence="12 13">
    <name type="scientific">Ostreococcus lucimarinus (strain CCE9901)</name>
    <dbReference type="NCBI Taxonomy" id="436017"/>
    <lineage>
        <taxon>Eukaryota</taxon>
        <taxon>Viridiplantae</taxon>
        <taxon>Chlorophyta</taxon>
        <taxon>Mamiellophyceae</taxon>
        <taxon>Mamiellales</taxon>
        <taxon>Bathycoccaceae</taxon>
        <taxon>Ostreococcus</taxon>
    </lineage>
</organism>
<dbReference type="KEGG" id="olu:OSTLU_8561"/>
<evidence type="ECO:0000256" key="1">
    <source>
        <dbReference type="ARBA" id="ARBA00004123"/>
    </source>
</evidence>
<dbReference type="OMA" id="TIAWNEN"/>
<dbReference type="SMART" id="SM00415">
    <property type="entry name" value="HSF"/>
    <property type="match status" value="1"/>
</dbReference>
<evidence type="ECO:0000256" key="2">
    <source>
        <dbReference type="ARBA" id="ARBA00011233"/>
    </source>
</evidence>
<dbReference type="GO" id="GO:0003700">
    <property type="term" value="F:DNA-binding transcription factor activity"/>
    <property type="evidence" value="ECO:0007669"/>
    <property type="project" value="InterPro"/>
</dbReference>
<dbReference type="Gene3D" id="1.10.10.10">
    <property type="entry name" value="Winged helix-like DNA-binding domain superfamily/Winged helix DNA-binding domain"/>
    <property type="match status" value="1"/>
</dbReference>
<dbReference type="InterPro" id="IPR000232">
    <property type="entry name" value="HSF_DNA-bd"/>
</dbReference>
<accession>A4SAB8</accession>
<evidence type="ECO:0000256" key="8">
    <source>
        <dbReference type="ARBA" id="ARBA00023242"/>
    </source>
</evidence>
<keyword evidence="3" id="KW-0597">Phosphoprotein</keyword>
<dbReference type="PANTHER" id="PTHR10015:SF427">
    <property type="entry name" value="HEAT SHOCK FACTOR PROTEIN"/>
    <property type="match status" value="1"/>
</dbReference>
<keyword evidence="6" id="KW-0238">DNA-binding</keyword>
<evidence type="ECO:0000256" key="3">
    <source>
        <dbReference type="ARBA" id="ARBA00022553"/>
    </source>
</evidence>
<evidence type="ECO:0000259" key="11">
    <source>
        <dbReference type="SMART" id="SM00415"/>
    </source>
</evidence>
<evidence type="ECO:0000313" key="12">
    <source>
        <dbReference type="EMBL" id="ABP00726.1"/>
    </source>
</evidence>
<evidence type="ECO:0000313" key="13">
    <source>
        <dbReference type="Proteomes" id="UP000001568"/>
    </source>
</evidence>
<comment type="similarity">
    <text evidence="9">Belongs to the HSF family.</text>
</comment>
<comment type="subcellular location">
    <subcellularLocation>
        <location evidence="1">Nucleus</location>
    </subcellularLocation>
</comment>
<dbReference type="EMBL" id="CP000599">
    <property type="protein sequence ID" value="ABP00726.1"/>
    <property type="molecule type" value="Genomic_DNA"/>
</dbReference>
<keyword evidence="5" id="KW-0346">Stress response</keyword>
<dbReference type="Pfam" id="PF00447">
    <property type="entry name" value="HSF_DNA-bind"/>
    <property type="match status" value="1"/>
</dbReference>
<dbReference type="GO" id="GO:0005634">
    <property type="term" value="C:nucleus"/>
    <property type="evidence" value="ECO:0007669"/>
    <property type="project" value="UniProtKB-SubCell"/>
</dbReference>
<feature type="region of interest" description="Disordered" evidence="10">
    <location>
        <begin position="89"/>
        <end position="114"/>
    </location>
</feature>
<dbReference type="Gramene" id="ABP00726">
    <property type="protein sequence ID" value="ABP00726"/>
    <property type="gene ID" value="OSTLU_8561"/>
</dbReference>
<dbReference type="eggNOG" id="KOG0627">
    <property type="taxonomic scope" value="Eukaryota"/>
</dbReference>
<evidence type="ECO:0000256" key="7">
    <source>
        <dbReference type="ARBA" id="ARBA00023163"/>
    </source>
</evidence>
<keyword evidence="4" id="KW-0805">Transcription regulation</keyword>